<feature type="domain" description="HTH tetR-type" evidence="5">
    <location>
        <begin position="1"/>
        <end position="48"/>
    </location>
</feature>
<evidence type="ECO:0000313" key="6">
    <source>
        <dbReference type="EMBL" id="GAA4967270.1"/>
    </source>
</evidence>
<dbReference type="Gene3D" id="1.10.357.10">
    <property type="entry name" value="Tetracycline Repressor, domain 2"/>
    <property type="match status" value="1"/>
</dbReference>
<evidence type="ECO:0000256" key="1">
    <source>
        <dbReference type="ARBA" id="ARBA00023015"/>
    </source>
</evidence>
<dbReference type="InterPro" id="IPR036271">
    <property type="entry name" value="Tet_transcr_reg_TetR-rel_C_sf"/>
</dbReference>
<accession>A0ABP9HCI4</accession>
<dbReference type="PROSITE" id="PS50977">
    <property type="entry name" value="HTH_TETR_2"/>
    <property type="match status" value="1"/>
</dbReference>
<comment type="caution">
    <text evidence="6">The sequence shown here is derived from an EMBL/GenBank/DDBJ whole genome shotgun (WGS) entry which is preliminary data.</text>
</comment>
<dbReference type="Gene3D" id="1.10.10.60">
    <property type="entry name" value="Homeodomain-like"/>
    <property type="match status" value="1"/>
</dbReference>
<reference evidence="7" key="1">
    <citation type="journal article" date="2019" name="Int. J. Syst. Evol. Microbiol.">
        <title>The Global Catalogue of Microorganisms (GCM) 10K type strain sequencing project: providing services to taxonomists for standard genome sequencing and annotation.</title>
        <authorList>
            <consortium name="The Broad Institute Genomics Platform"/>
            <consortium name="The Broad Institute Genome Sequencing Center for Infectious Disease"/>
            <person name="Wu L."/>
            <person name="Ma J."/>
        </authorList>
    </citation>
    <scope>NUCLEOTIDE SEQUENCE [LARGE SCALE GENOMIC DNA]</scope>
    <source>
        <strain evidence="7">JCM 17986</strain>
    </source>
</reference>
<evidence type="ECO:0000256" key="3">
    <source>
        <dbReference type="ARBA" id="ARBA00023163"/>
    </source>
</evidence>
<evidence type="ECO:0000313" key="7">
    <source>
        <dbReference type="Proteomes" id="UP001500466"/>
    </source>
</evidence>
<gene>
    <name evidence="6" type="ORF">GCM10023205_35180</name>
</gene>
<protein>
    <submittedName>
        <fullName evidence="6">TetR/AcrR family transcriptional regulator</fullName>
    </submittedName>
</protein>
<dbReference type="Pfam" id="PF16925">
    <property type="entry name" value="TetR_C_13"/>
    <property type="match status" value="1"/>
</dbReference>
<dbReference type="InterPro" id="IPR001647">
    <property type="entry name" value="HTH_TetR"/>
</dbReference>
<keyword evidence="1" id="KW-0805">Transcription regulation</keyword>
<evidence type="ECO:0000256" key="4">
    <source>
        <dbReference type="PROSITE-ProRule" id="PRU00335"/>
    </source>
</evidence>
<keyword evidence="3" id="KW-0804">Transcription</keyword>
<keyword evidence="2 4" id="KW-0238">DNA-binding</keyword>
<organism evidence="6 7">
    <name type="scientific">Yinghuangia aomiensis</name>
    <dbReference type="NCBI Taxonomy" id="676205"/>
    <lineage>
        <taxon>Bacteria</taxon>
        <taxon>Bacillati</taxon>
        <taxon>Actinomycetota</taxon>
        <taxon>Actinomycetes</taxon>
        <taxon>Kitasatosporales</taxon>
        <taxon>Streptomycetaceae</taxon>
        <taxon>Yinghuangia</taxon>
    </lineage>
</organism>
<dbReference type="SUPFAM" id="SSF46689">
    <property type="entry name" value="Homeodomain-like"/>
    <property type="match status" value="1"/>
</dbReference>
<dbReference type="InterPro" id="IPR023772">
    <property type="entry name" value="DNA-bd_HTH_TetR-type_CS"/>
</dbReference>
<sequence>MFWEHGYDATSVSLLTTTLGIGAPSLYAAFGDKQTLFLEAVDRYLATYGAFVARALAEESQARRTVERLLREASAAYTSPEHPRGCLLISATTNCSPQSAGVAARLRELRTGGLRALEAKFADAIQAGKLTADTDAHALATFYAAVLQGMSAQARDGAGKDDLQHIADAAMRAWPSG</sequence>
<dbReference type="SUPFAM" id="SSF48498">
    <property type="entry name" value="Tetracyclin repressor-like, C-terminal domain"/>
    <property type="match status" value="1"/>
</dbReference>
<evidence type="ECO:0000256" key="2">
    <source>
        <dbReference type="ARBA" id="ARBA00023125"/>
    </source>
</evidence>
<name>A0ABP9HCI4_9ACTN</name>
<dbReference type="PANTHER" id="PTHR47506:SF1">
    <property type="entry name" value="HTH-TYPE TRANSCRIPTIONAL REGULATOR YJDC"/>
    <property type="match status" value="1"/>
</dbReference>
<dbReference type="InterPro" id="IPR011075">
    <property type="entry name" value="TetR_C"/>
</dbReference>
<dbReference type="InterPro" id="IPR009057">
    <property type="entry name" value="Homeodomain-like_sf"/>
</dbReference>
<dbReference type="EMBL" id="BAABHS010000011">
    <property type="protein sequence ID" value="GAA4967270.1"/>
    <property type="molecule type" value="Genomic_DNA"/>
</dbReference>
<dbReference type="Pfam" id="PF00440">
    <property type="entry name" value="TetR_N"/>
    <property type="match status" value="1"/>
</dbReference>
<dbReference type="PROSITE" id="PS01081">
    <property type="entry name" value="HTH_TETR_1"/>
    <property type="match status" value="1"/>
</dbReference>
<dbReference type="PANTHER" id="PTHR47506">
    <property type="entry name" value="TRANSCRIPTIONAL REGULATORY PROTEIN"/>
    <property type="match status" value="1"/>
</dbReference>
<proteinExistence type="predicted"/>
<dbReference type="Proteomes" id="UP001500466">
    <property type="component" value="Unassembled WGS sequence"/>
</dbReference>
<evidence type="ECO:0000259" key="5">
    <source>
        <dbReference type="PROSITE" id="PS50977"/>
    </source>
</evidence>
<keyword evidence="7" id="KW-1185">Reference proteome</keyword>
<feature type="DNA-binding region" description="H-T-H motif" evidence="4">
    <location>
        <begin position="11"/>
        <end position="30"/>
    </location>
</feature>